<dbReference type="PANTHER" id="PTHR30038">
    <property type="entry name" value="ALDEHYDE FERREDOXIN OXIDOREDUCTASE"/>
    <property type="match status" value="1"/>
</dbReference>
<dbReference type="Proteomes" id="UP000614469">
    <property type="component" value="Unassembled WGS sequence"/>
</dbReference>
<dbReference type="InterPro" id="IPR013983">
    <property type="entry name" value="Ald_Fedxn_OxRdtase_N"/>
</dbReference>
<dbReference type="GO" id="GO:0046872">
    <property type="term" value="F:metal ion binding"/>
    <property type="evidence" value="ECO:0007669"/>
    <property type="project" value="UniProtKB-KW"/>
</dbReference>
<dbReference type="PANTHER" id="PTHR30038:SF0">
    <property type="entry name" value="TUNGSTEN-CONTAINING ALDEHYDE FERREDOXIN OXIDOREDUCTASE"/>
    <property type="match status" value="1"/>
</dbReference>
<dbReference type="SMART" id="SM00790">
    <property type="entry name" value="AFOR_N"/>
    <property type="match status" value="1"/>
</dbReference>
<keyword evidence="3" id="KW-0004">4Fe-4S</keyword>
<gene>
    <name evidence="10" type="ORF">H8E29_08045</name>
</gene>
<keyword evidence="5" id="KW-0560">Oxidoreductase</keyword>
<organism evidence="10 11">
    <name type="scientific">Candidatus Desulfolinea nitratireducens</name>
    <dbReference type="NCBI Taxonomy" id="2841698"/>
    <lineage>
        <taxon>Bacteria</taxon>
        <taxon>Bacillati</taxon>
        <taxon>Chloroflexota</taxon>
        <taxon>Anaerolineae</taxon>
        <taxon>Anaerolineales</taxon>
        <taxon>Anaerolineales incertae sedis</taxon>
        <taxon>Candidatus Desulfolinea</taxon>
    </lineage>
</organism>
<sequence length="643" mass="70320">MIYGYNGKILHVDLTTRKFQVEEPDEAFYRKYMGGSALAMHYLLKDMPAGVDPLGPENVLVLALSVLTGTAVSGQSRMTAAAKSPLTGAIGDSQGGGFWPAELKFAGFDALVIKGKSEGPVYLSINEGKYELRDASHLWGKITGEAETSIKEELGDNKVEVLQIGPAGEKAVRFAGIFSMSNRANGRTGMGAVMGSKNLKAIAVRGKKRPVAADKAKLSELAKWGAKNLEDSGIAGLAKYGTAETTGANQTSGTLPTYNYNSGVFENWEAIDGTTMYDTILRGAAEGKQDRQGRDTCYACTVRCKRVVEINDGPYKVDPHYGGPEYETTSTFGNYCGIDDLAAISKANEICNKYGMDTISCGATISWAYEAFNEGKLTLDDTDGLDLTWGNADSMVKLTEKIARREGFGDLLAEGSERAAKKIGRGTEAYLITFKGQEAPAHMPRVKRSLAVVYATNAYGADHQTHEHDPAFEDDFEFYAERMAVLGFTEGTEARALNKEKIDFTVATQQMYSAMDSLNLCQFVYGPAWQLYGPSDMVEVVRAVTGWEDVSFDELQKVGERRLNMMRAFNVREGLDRKNDVLPEKLFKPLKGGASDGWKIDRAEFESALDMYFERCSWDVETGIPTRSKLDELGLGWVADQLA</sequence>
<keyword evidence="4" id="KW-0479">Metal-binding</keyword>
<comment type="caution">
    <text evidence="10">The sequence shown here is derived from an EMBL/GenBank/DDBJ whole genome shotgun (WGS) entry which is preliminary data.</text>
</comment>
<comment type="cofactor">
    <cofactor evidence="8">
        <name>tungstopterin</name>
        <dbReference type="ChEBI" id="CHEBI:30402"/>
    </cofactor>
</comment>
<dbReference type="Gene3D" id="1.10.599.10">
    <property type="entry name" value="Aldehyde Ferredoxin Oxidoreductase Protein, subunit A, domain 3"/>
    <property type="match status" value="1"/>
</dbReference>
<dbReference type="Gene3D" id="3.60.9.10">
    <property type="entry name" value="Aldehyde ferredoxin oxidoreductase, N-terminal domain"/>
    <property type="match status" value="1"/>
</dbReference>
<evidence type="ECO:0000313" key="10">
    <source>
        <dbReference type="EMBL" id="MBC8335199.1"/>
    </source>
</evidence>
<keyword evidence="6" id="KW-0408">Iron</keyword>
<reference evidence="10 11" key="1">
    <citation type="submission" date="2020-08" db="EMBL/GenBank/DDBJ databases">
        <title>Bridging the membrane lipid divide: bacteria of the FCB group superphylum have the potential to synthesize archaeal ether lipids.</title>
        <authorList>
            <person name="Villanueva L."/>
            <person name="Von Meijenfeldt F.A.B."/>
            <person name="Westbye A.B."/>
            <person name="Yadav S."/>
            <person name="Hopmans E.C."/>
            <person name="Dutilh B.E."/>
            <person name="Sinninghe Damste J.S."/>
        </authorList>
    </citation>
    <scope>NUCLEOTIDE SEQUENCE [LARGE SCALE GENOMIC DNA]</scope>
    <source>
        <strain evidence="10">NIOZ-UU36</strain>
    </source>
</reference>
<dbReference type="InterPro" id="IPR036021">
    <property type="entry name" value="Tungsten_al_ferr_oxy-like_C"/>
</dbReference>
<evidence type="ECO:0000256" key="4">
    <source>
        <dbReference type="ARBA" id="ARBA00022723"/>
    </source>
</evidence>
<evidence type="ECO:0000259" key="9">
    <source>
        <dbReference type="SMART" id="SM00790"/>
    </source>
</evidence>
<dbReference type="EMBL" id="JACNJN010000094">
    <property type="protein sequence ID" value="MBC8335199.1"/>
    <property type="molecule type" value="Genomic_DNA"/>
</dbReference>
<evidence type="ECO:0000313" key="11">
    <source>
        <dbReference type="Proteomes" id="UP000614469"/>
    </source>
</evidence>
<dbReference type="AlphaFoldDB" id="A0A8J6NMZ4"/>
<evidence type="ECO:0000256" key="3">
    <source>
        <dbReference type="ARBA" id="ARBA00022485"/>
    </source>
</evidence>
<dbReference type="InterPro" id="IPR013984">
    <property type="entry name" value="Ald_Fedxn_OxRdtase_dom2"/>
</dbReference>
<evidence type="ECO:0000256" key="6">
    <source>
        <dbReference type="ARBA" id="ARBA00023004"/>
    </source>
</evidence>
<dbReference type="GO" id="GO:0009055">
    <property type="term" value="F:electron transfer activity"/>
    <property type="evidence" value="ECO:0007669"/>
    <property type="project" value="InterPro"/>
</dbReference>
<dbReference type="Pfam" id="PF02730">
    <property type="entry name" value="AFOR_N"/>
    <property type="match status" value="1"/>
</dbReference>
<dbReference type="Gene3D" id="1.10.569.10">
    <property type="entry name" value="Aldehyde Ferredoxin Oxidoreductase Protein, subunit A, domain 2"/>
    <property type="match status" value="1"/>
</dbReference>
<dbReference type="InterPro" id="IPR051919">
    <property type="entry name" value="W-dependent_AOR"/>
</dbReference>
<accession>A0A8J6NMZ4</accession>
<dbReference type="InterPro" id="IPR036503">
    <property type="entry name" value="Ald_Fedxn_OxRdtase_N_sf"/>
</dbReference>
<dbReference type="SUPFAM" id="SSF48310">
    <property type="entry name" value="Aldehyde ferredoxin oxidoreductase, C-terminal domains"/>
    <property type="match status" value="1"/>
</dbReference>
<comment type="similarity">
    <text evidence="2">Belongs to the AOR/FOR family.</text>
</comment>
<evidence type="ECO:0000256" key="8">
    <source>
        <dbReference type="ARBA" id="ARBA00049934"/>
    </source>
</evidence>
<evidence type="ECO:0000256" key="2">
    <source>
        <dbReference type="ARBA" id="ARBA00011032"/>
    </source>
</evidence>
<protein>
    <submittedName>
        <fullName evidence="10">Aldehyde ferredoxin oxidoreductase family protein</fullName>
    </submittedName>
</protein>
<evidence type="ECO:0000256" key="5">
    <source>
        <dbReference type="ARBA" id="ARBA00023002"/>
    </source>
</evidence>
<dbReference type="GO" id="GO:0016625">
    <property type="term" value="F:oxidoreductase activity, acting on the aldehyde or oxo group of donors, iron-sulfur protein as acceptor"/>
    <property type="evidence" value="ECO:0007669"/>
    <property type="project" value="InterPro"/>
</dbReference>
<dbReference type="SUPFAM" id="SSF56228">
    <property type="entry name" value="Aldehyde ferredoxin oxidoreductase, N-terminal domain"/>
    <property type="match status" value="1"/>
</dbReference>
<name>A0A8J6NMZ4_9CHLR</name>
<comment type="cofactor">
    <cofactor evidence="1">
        <name>[4Fe-4S] cluster</name>
        <dbReference type="ChEBI" id="CHEBI:49883"/>
    </cofactor>
</comment>
<evidence type="ECO:0000256" key="7">
    <source>
        <dbReference type="ARBA" id="ARBA00023014"/>
    </source>
</evidence>
<dbReference type="Pfam" id="PF01314">
    <property type="entry name" value="AFOR_C"/>
    <property type="match status" value="1"/>
</dbReference>
<keyword evidence="7" id="KW-0411">Iron-sulfur</keyword>
<dbReference type="GO" id="GO:0051539">
    <property type="term" value="F:4 iron, 4 sulfur cluster binding"/>
    <property type="evidence" value="ECO:0007669"/>
    <property type="project" value="UniProtKB-KW"/>
</dbReference>
<evidence type="ECO:0000256" key="1">
    <source>
        <dbReference type="ARBA" id="ARBA00001966"/>
    </source>
</evidence>
<dbReference type="InterPro" id="IPR013985">
    <property type="entry name" value="Ald_Fedxn_OxRdtase_dom3"/>
</dbReference>
<dbReference type="InterPro" id="IPR001203">
    <property type="entry name" value="OxRdtase_Ald_Fedxn_C"/>
</dbReference>
<feature type="domain" description="Aldehyde ferredoxin oxidoreductase N-terminal" evidence="9">
    <location>
        <begin position="5"/>
        <end position="208"/>
    </location>
</feature>
<proteinExistence type="inferred from homology"/>